<feature type="domain" description="RING-type" evidence="13">
    <location>
        <begin position="178"/>
        <end position="217"/>
    </location>
</feature>
<keyword evidence="6" id="KW-0227">DNA damage</keyword>
<dbReference type="GO" id="GO:0061630">
    <property type="term" value="F:ubiquitin protein ligase activity"/>
    <property type="evidence" value="ECO:0007669"/>
    <property type="project" value="UniProtKB-EC"/>
</dbReference>
<dbReference type="InterPro" id="IPR001841">
    <property type="entry name" value="Znf_RING"/>
</dbReference>
<dbReference type="GO" id="GO:0006302">
    <property type="term" value="P:double-strand break repair"/>
    <property type="evidence" value="ECO:0007669"/>
    <property type="project" value="TreeGrafter"/>
</dbReference>
<evidence type="ECO:0000256" key="1">
    <source>
        <dbReference type="ARBA" id="ARBA00000900"/>
    </source>
</evidence>
<dbReference type="GO" id="GO:0005634">
    <property type="term" value="C:nucleus"/>
    <property type="evidence" value="ECO:0007669"/>
    <property type="project" value="UniProtKB-SubCell"/>
</dbReference>
<dbReference type="GO" id="GO:0008270">
    <property type="term" value="F:zinc ion binding"/>
    <property type="evidence" value="ECO:0007669"/>
    <property type="project" value="UniProtKB-KW"/>
</dbReference>
<dbReference type="InterPro" id="IPR013083">
    <property type="entry name" value="Znf_RING/FYVE/PHD"/>
</dbReference>
<dbReference type="EMBL" id="LWDX02022990">
    <property type="protein sequence ID" value="OEL31628.1"/>
    <property type="molecule type" value="Genomic_DNA"/>
</dbReference>
<keyword evidence="8" id="KW-0833">Ubl conjugation pathway</keyword>
<dbReference type="PROSITE" id="PS00518">
    <property type="entry name" value="ZF_RING_1"/>
    <property type="match status" value="1"/>
</dbReference>
<dbReference type="InterPro" id="IPR027370">
    <property type="entry name" value="Znf-RING_euk"/>
</dbReference>
<dbReference type="PANTHER" id="PTHR23328:SF0">
    <property type="entry name" value="RING-TYPE DOMAIN-CONTAINING PROTEIN"/>
    <property type="match status" value="1"/>
</dbReference>
<dbReference type="SMART" id="SM00184">
    <property type="entry name" value="RING"/>
    <property type="match status" value="1"/>
</dbReference>
<organism evidence="14 15">
    <name type="scientific">Dichanthelium oligosanthes</name>
    <dbReference type="NCBI Taxonomy" id="888268"/>
    <lineage>
        <taxon>Eukaryota</taxon>
        <taxon>Viridiplantae</taxon>
        <taxon>Streptophyta</taxon>
        <taxon>Embryophyta</taxon>
        <taxon>Tracheophyta</taxon>
        <taxon>Spermatophyta</taxon>
        <taxon>Magnoliopsida</taxon>
        <taxon>Liliopsida</taxon>
        <taxon>Poales</taxon>
        <taxon>Poaceae</taxon>
        <taxon>PACMAD clade</taxon>
        <taxon>Panicoideae</taxon>
        <taxon>Panicodae</taxon>
        <taxon>Paniceae</taxon>
        <taxon>Dichantheliinae</taxon>
        <taxon>Dichanthelium</taxon>
    </lineage>
</organism>
<keyword evidence="7 11" id="KW-0863">Zinc-finger</keyword>
<sequence>MPAAAPKDGAGLLSPRFRSAAAMAGWDEESVLLAALVVEDTPVRESHRKRRASTSSSAGGGSAGSSTRYVLTPFDGTHAIPSSPFLGRFREPVRTARYCRKRRSRRQSPGKIPPVVLALDDDDKPDAAADGKSEVKDDKEEEEKVVVVGEMEASGSGEKAAATGNLPCMDRLREELSCAICLEICFEPSTTPCGHSFCMKCLKHAAAKCGKRCPKCRQLISNSRSCTINTVLWNTIQLLFPSEVEARRTSIASPSSCNEDVNHSPPRSNNFSQGGHHMRTRNSSGSFITEGSRTRSSHRTFIPPVSTTSSTSSGNFIRTHGSTRSSNSRGEFVPASQLVGTRNAVRSDQSEDAALAYRLQQEEFMNAFEEPEHERLPRNTVSTARDNLRAMASRAIRLRARGWPV</sequence>
<evidence type="ECO:0000313" key="14">
    <source>
        <dbReference type="EMBL" id="OEL31628.1"/>
    </source>
</evidence>
<dbReference type="InterPro" id="IPR051657">
    <property type="entry name" value="RNF168/RNF169_E3_ubiq-ligase"/>
</dbReference>
<feature type="compositionally biased region" description="Polar residues" evidence="12">
    <location>
        <begin position="251"/>
        <end position="273"/>
    </location>
</feature>
<comment type="catalytic activity">
    <reaction evidence="1">
        <text>S-ubiquitinyl-[E2 ubiquitin-conjugating enzyme]-L-cysteine + [acceptor protein]-L-lysine = [E2 ubiquitin-conjugating enzyme]-L-cysteine + N(6)-ubiquitinyl-[acceptor protein]-L-lysine.</text>
        <dbReference type="EC" id="2.3.2.27"/>
    </reaction>
</comment>
<dbReference type="PROSITE" id="PS50089">
    <property type="entry name" value="ZF_RING_2"/>
    <property type="match status" value="1"/>
</dbReference>
<evidence type="ECO:0000256" key="3">
    <source>
        <dbReference type="ARBA" id="ARBA00012483"/>
    </source>
</evidence>
<feature type="compositionally biased region" description="Basic residues" evidence="12">
    <location>
        <begin position="98"/>
        <end position="108"/>
    </location>
</feature>
<keyword evidence="9" id="KW-0862">Zinc</keyword>
<gene>
    <name evidence="14" type="ORF">BAE44_0007353</name>
</gene>
<evidence type="ECO:0000256" key="12">
    <source>
        <dbReference type="SAM" id="MobiDB-lite"/>
    </source>
</evidence>
<dbReference type="EC" id="2.3.2.27" evidence="3"/>
<keyword evidence="10" id="KW-0539">Nucleus</keyword>
<evidence type="ECO:0000256" key="11">
    <source>
        <dbReference type="PROSITE-ProRule" id="PRU00175"/>
    </source>
</evidence>
<evidence type="ECO:0000256" key="5">
    <source>
        <dbReference type="ARBA" id="ARBA00022723"/>
    </source>
</evidence>
<dbReference type="Gene3D" id="3.30.40.10">
    <property type="entry name" value="Zinc/RING finger domain, C3HC4 (zinc finger)"/>
    <property type="match status" value="1"/>
</dbReference>
<feature type="compositionally biased region" description="Basic and acidic residues" evidence="12">
    <location>
        <begin position="125"/>
        <end position="141"/>
    </location>
</feature>
<name>A0A1E5W2T1_9POAL</name>
<protein>
    <recommendedName>
        <fullName evidence="3">RING-type E3 ubiquitin transferase</fullName>
        <ecNumber evidence="3">2.3.2.27</ecNumber>
    </recommendedName>
</protein>
<evidence type="ECO:0000313" key="15">
    <source>
        <dbReference type="Proteomes" id="UP000095767"/>
    </source>
</evidence>
<evidence type="ECO:0000259" key="13">
    <source>
        <dbReference type="PROSITE" id="PS50089"/>
    </source>
</evidence>
<feature type="compositionally biased region" description="Polar residues" evidence="12">
    <location>
        <begin position="314"/>
        <end position="329"/>
    </location>
</feature>
<dbReference type="InterPro" id="IPR017907">
    <property type="entry name" value="Znf_RING_CS"/>
</dbReference>
<dbReference type="GO" id="GO:0035861">
    <property type="term" value="C:site of double-strand break"/>
    <property type="evidence" value="ECO:0007669"/>
    <property type="project" value="TreeGrafter"/>
</dbReference>
<keyword evidence="4" id="KW-0808">Transferase</keyword>
<dbReference type="Pfam" id="PF13445">
    <property type="entry name" value="zf-RING_UBOX"/>
    <property type="match status" value="1"/>
</dbReference>
<reference evidence="14 15" key="1">
    <citation type="submission" date="2016-09" db="EMBL/GenBank/DDBJ databases">
        <title>The draft genome of Dichanthelium oligosanthes: A C3 panicoid grass species.</title>
        <authorList>
            <person name="Studer A.J."/>
            <person name="Schnable J.C."/>
            <person name="Brutnell T.P."/>
        </authorList>
    </citation>
    <scope>NUCLEOTIDE SEQUENCE [LARGE SCALE GENOMIC DNA]</scope>
    <source>
        <strain evidence="15">cv. Kellogg 1175</strain>
        <tissue evidence="14">Leaf</tissue>
    </source>
</reference>
<evidence type="ECO:0000256" key="8">
    <source>
        <dbReference type="ARBA" id="ARBA00022786"/>
    </source>
</evidence>
<evidence type="ECO:0000256" key="6">
    <source>
        <dbReference type="ARBA" id="ARBA00022763"/>
    </source>
</evidence>
<evidence type="ECO:0000256" key="10">
    <source>
        <dbReference type="ARBA" id="ARBA00023242"/>
    </source>
</evidence>
<dbReference type="PANTHER" id="PTHR23328">
    <property type="entry name" value="RING-TYPE DOMAIN-CONTAINING PROTEIN"/>
    <property type="match status" value="1"/>
</dbReference>
<accession>A0A1E5W2T1</accession>
<evidence type="ECO:0000256" key="4">
    <source>
        <dbReference type="ARBA" id="ARBA00022679"/>
    </source>
</evidence>
<feature type="region of interest" description="Disordered" evidence="12">
    <location>
        <begin position="98"/>
        <end position="141"/>
    </location>
</feature>
<evidence type="ECO:0000256" key="7">
    <source>
        <dbReference type="ARBA" id="ARBA00022771"/>
    </source>
</evidence>
<dbReference type="SUPFAM" id="SSF57850">
    <property type="entry name" value="RING/U-box"/>
    <property type="match status" value="1"/>
</dbReference>
<keyword evidence="5" id="KW-0479">Metal-binding</keyword>
<feature type="compositionally biased region" description="Polar residues" evidence="12">
    <location>
        <begin position="281"/>
        <end position="291"/>
    </location>
</feature>
<comment type="subcellular location">
    <subcellularLocation>
        <location evidence="2">Nucleus</location>
    </subcellularLocation>
</comment>
<dbReference type="OrthoDB" id="6105938at2759"/>
<feature type="region of interest" description="Disordered" evidence="12">
    <location>
        <begin position="251"/>
        <end position="331"/>
    </location>
</feature>
<comment type="caution">
    <text evidence="14">The sequence shown here is derived from an EMBL/GenBank/DDBJ whole genome shotgun (WGS) entry which is preliminary data.</text>
</comment>
<evidence type="ECO:0000256" key="2">
    <source>
        <dbReference type="ARBA" id="ARBA00004123"/>
    </source>
</evidence>
<proteinExistence type="predicted"/>
<dbReference type="STRING" id="888268.A0A1E5W2T1"/>
<dbReference type="AlphaFoldDB" id="A0A1E5W2T1"/>
<dbReference type="Proteomes" id="UP000095767">
    <property type="component" value="Unassembled WGS sequence"/>
</dbReference>
<feature type="region of interest" description="Disordered" evidence="12">
    <location>
        <begin position="42"/>
        <end position="69"/>
    </location>
</feature>
<evidence type="ECO:0000256" key="9">
    <source>
        <dbReference type="ARBA" id="ARBA00022833"/>
    </source>
</evidence>
<keyword evidence="15" id="KW-1185">Reference proteome</keyword>
<dbReference type="GO" id="GO:0031491">
    <property type="term" value="F:nucleosome binding"/>
    <property type="evidence" value="ECO:0007669"/>
    <property type="project" value="TreeGrafter"/>
</dbReference>